<evidence type="ECO:0000313" key="2">
    <source>
        <dbReference type="EMBL" id="KMU77185.1"/>
    </source>
</evidence>
<dbReference type="Proteomes" id="UP000054559">
    <property type="component" value="Unassembled WGS sequence"/>
</dbReference>
<keyword evidence="1" id="KW-0472">Membrane</keyword>
<keyword evidence="1" id="KW-0812">Transmembrane</keyword>
<organism evidence="2 3">
    <name type="scientific">Coccidioides immitis RMSCC 3703</name>
    <dbReference type="NCBI Taxonomy" id="454286"/>
    <lineage>
        <taxon>Eukaryota</taxon>
        <taxon>Fungi</taxon>
        <taxon>Dikarya</taxon>
        <taxon>Ascomycota</taxon>
        <taxon>Pezizomycotina</taxon>
        <taxon>Eurotiomycetes</taxon>
        <taxon>Eurotiomycetidae</taxon>
        <taxon>Onygenales</taxon>
        <taxon>Onygenaceae</taxon>
        <taxon>Coccidioides</taxon>
    </lineage>
</organism>
<dbReference type="AlphaFoldDB" id="A0A0J8QYR8"/>
<protein>
    <submittedName>
        <fullName evidence="2">Uncharacterized protein</fullName>
    </submittedName>
</protein>
<dbReference type="OrthoDB" id="5348845at2759"/>
<sequence length="507" mass="56264">MLSSQYSFELPVSLFILPFKLFSLLESVRSAFTAYLMFTEDYIQRFVFIFSRGFSHHAALVLFLTIFLLGAGLYDTLLWGLDSPGYIAMKKNMTGASVKPQMLKRPGNLFASNLNFSLTGDVALGTPEMTPPTRKFDPQKGVGPRIWLDDEGFSVSPDTYVTFGGIIDEEEQKAYDCPWIPGPDDSASWECAFDNSFAGTFLKDTLIGVLEIHWDDATDQRYLSEYLRPNREDNPWAVLGVGGDTAIMKQMFSITKGRSKHTFLSTAMKISSVYDYNAPFPADEVYDLIKRSWSTDPTQSNDPVIRQISEKIGNASAGGVHKVENSIAQANFEFLNPEGTPGKVIFSLFRISVVNITLVRSETLPEPVRPFESAIGFIITKQQESRTSDVIVILPVVLAAIIWGLLWLIAASHYSSSLLSNLYATTNVGDTDTSADPQYIHTMPDIDLVRKDGKVLMATSGGVFTHCEEESNVASVNVANQKLEDPKRSYPPNNNSYYYESPALVPG</sequence>
<reference evidence="3" key="1">
    <citation type="journal article" date="2010" name="Genome Res.">
        <title>Population genomic sequencing of Coccidioides fungi reveals recent hybridization and transposon control.</title>
        <authorList>
            <person name="Neafsey D.E."/>
            <person name="Barker B.M."/>
            <person name="Sharpton T.J."/>
            <person name="Stajich J.E."/>
            <person name="Park D.J."/>
            <person name="Whiston E."/>
            <person name="Hung C.-Y."/>
            <person name="McMahan C."/>
            <person name="White J."/>
            <person name="Sykes S."/>
            <person name="Heiman D."/>
            <person name="Young S."/>
            <person name="Zeng Q."/>
            <person name="Abouelleil A."/>
            <person name="Aftuck L."/>
            <person name="Bessette D."/>
            <person name="Brown A."/>
            <person name="FitzGerald M."/>
            <person name="Lui A."/>
            <person name="Macdonald J.P."/>
            <person name="Priest M."/>
            <person name="Orbach M.J."/>
            <person name="Galgiani J.N."/>
            <person name="Kirkland T.N."/>
            <person name="Cole G.T."/>
            <person name="Birren B.W."/>
            <person name="Henn M.R."/>
            <person name="Taylor J.W."/>
            <person name="Rounsley S.D."/>
        </authorList>
    </citation>
    <scope>NUCLEOTIDE SEQUENCE [LARGE SCALE GENOMIC DNA]</scope>
    <source>
        <strain evidence="3">RMSCC 3703</strain>
    </source>
</reference>
<keyword evidence="1" id="KW-1133">Transmembrane helix</keyword>
<proteinExistence type="predicted"/>
<dbReference type="EMBL" id="DS268153">
    <property type="protein sequence ID" value="KMU77185.1"/>
    <property type="molecule type" value="Genomic_DNA"/>
</dbReference>
<feature type="transmembrane region" description="Helical" evidence="1">
    <location>
        <begin position="58"/>
        <end position="81"/>
    </location>
</feature>
<evidence type="ECO:0000256" key="1">
    <source>
        <dbReference type="SAM" id="Phobius"/>
    </source>
</evidence>
<evidence type="ECO:0000313" key="3">
    <source>
        <dbReference type="Proteomes" id="UP000054559"/>
    </source>
</evidence>
<name>A0A0J8QYR8_COCIT</name>
<accession>A0A0J8QYR8</accession>
<gene>
    <name evidence="2" type="ORF">CISG_06029</name>
</gene>
<feature type="transmembrane region" description="Helical" evidence="1">
    <location>
        <begin position="390"/>
        <end position="410"/>
    </location>
</feature>